<organism evidence="2 3">
    <name type="scientific">Aspergillus carbonarius (strain ITEM 5010)</name>
    <dbReference type="NCBI Taxonomy" id="602072"/>
    <lineage>
        <taxon>Eukaryota</taxon>
        <taxon>Fungi</taxon>
        <taxon>Dikarya</taxon>
        <taxon>Ascomycota</taxon>
        <taxon>Pezizomycotina</taxon>
        <taxon>Eurotiomycetes</taxon>
        <taxon>Eurotiomycetidae</taxon>
        <taxon>Eurotiales</taxon>
        <taxon>Aspergillaceae</taxon>
        <taxon>Aspergillus</taxon>
        <taxon>Aspergillus subgen. Circumdati</taxon>
    </lineage>
</organism>
<evidence type="ECO:0000256" key="1">
    <source>
        <dbReference type="SAM" id="MobiDB-lite"/>
    </source>
</evidence>
<protein>
    <submittedName>
        <fullName evidence="2">Uncharacterized protein</fullName>
    </submittedName>
</protein>
<proteinExistence type="predicted"/>
<evidence type="ECO:0000313" key="2">
    <source>
        <dbReference type="EMBL" id="OOF97606.1"/>
    </source>
</evidence>
<accession>A0A1R3RSY5</accession>
<name>A0A1R3RSY5_ASPC5</name>
<dbReference type="Proteomes" id="UP000188318">
    <property type="component" value="Unassembled WGS sequence"/>
</dbReference>
<feature type="region of interest" description="Disordered" evidence="1">
    <location>
        <begin position="13"/>
        <end position="57"/>
    </location>
</feature>
<evidence type="ECO:0000313" key="3">
    <source>
        <dbReference type="Proteomes" id="UP000188318"/>
    </source>
</evidence>
<dbReference type="AlphaFoldDB" id="A0A1R3RSY5"/>
<sequence length="100" mass="10930">MQEPKIVRHWADHTKAPGAFVQTSSIGDPPVKTETTATKSPRNHVDDAEGAKHSKRPRWLTRWERSLEESVVAGLCPGTSQRDAVANARARMGLSTGRGT</sequence>
<dbReference type="EMBL" id="KV907497">
    <property type="protein sequence ID" value="OOF97606.1"/>
    <property type="molecule type" value="Genomic_DNA"/>
</dbReference>
<keyword evidence="3" id="KW-1185">Reference proteome</keyword>
<dbReference type="VEuPathDB" id="FungiDB:ASPCADRAFT_4214"/>
<reference evidence="3" key="1">
    <citation type="journal article" date="2017" name="Genome Biol.">
        <title>Comparative genomics reveals high biological diversity and specific adaptations in the industrially and medically important fungal genus Aspergillus.</title>
        <authorList>
            <person name="de Vries R.P."/>
            <person name="Riley R."/>
            <person name="Wiebenga A."/>
            <person name="Aguilar-Osorio G."/>
            <person name="Amillis S."/>
            <person name="Uchima C.A."/>
            <person name="Anderluh G."/>
            <person name="Asadollahi M."/>
            <person name="Askin M."/>
            <person name="Barry K."/>
            <person name="Battaglia E."/>
            <person name="Bayram O."/>
            <person name="Benocci T."/>
            <person name="Braus-Stromeyer S.A."/>
            <person name="Caldana C."/>
            <person name="Canovas D."/>
            <person name="Cerqueira G.C."/>
            <person name="Chen F."/>
            <person name="Chen W."/>
            <person name="Choi C."/>
            <person name="Clum A."/>
            <person name="Dos Santos R.A."/>
            <person name="Damasio A.R."/>
            <person name="Diallinas G."/>
            <person name="Emri T."/>
            <person name="Fekete E."/>
            <person name="Flipphi M."/>
            <person name="Freyberg S."/>
            <person name="Gallo A."/>
            <person name="Gournas C."/>
            <person name="Habgood R."/>
            <person name="Hainaut M."/>
            <person name="Harispe M.L."/>
            <person name="Henrissat B."/>
            <person name="Hilden K.S."/>
            <person name="Hope R."/>
            <person name="Hossain A."/>
            <person name="Karabika E."/>
            <person name="Karaffa L."/>
            <person name="Karanyi Z."/>
            <person name="Krasevec N."/>
            <person name="Kuo A."/>
            <person name="Kusch H."/>
            <person name="LaButti K."/>
            <person name="Lagendijk E.L."/>
            <person name="Lapidus A."/>
            <person name="Levasseur A."/>
            <person name="Lindquist E."/>
            <person name="Lipzen A."/>
            <person name="Logrieco A.F."/>
            <person name="MacCabe A."/>
            <person name="Maekelae M.R."/>
            <person name="Malavazi I."/>
            <person name="Melin P."/>
            <person name="Meyer V."/>
            <person name="Mielnichuk N."/>
            <person name="Miskei M."/>
            <person name="Molnar A.P."/>
            <person name="Mule G."/>
            <person name="Ngan C.Y."/>
            <person name="Orejas M."/>
            <person name="Orosz E."/>
            <person name="Ouedraogo J.P."/>
            <person name="Overkamp K.M."/>
            <person name="Park H.-S."/>
            <person name="Perrone G."/>
            <person name="Piumi F."/>
            <person name="Punt P.J."/>
            <person name="Ram A.F."/>
            <person name="Ramon A."/>
            <person name="Rauscher S."/>
            <person name="Record E."/>
            <person name="Riano-Pachon D.M."/>
            <person name="Robert V."/>
            <person name="Roehrig J."/>
            <person name="Ruller R."/>
            <person name="Salamov A."/>
            <person name="Salih N.S."/>
            <person name="Samson R.A."/>
            <person name="Sandor E."/>
            <person name="Sanguinetti M."/>
            <person name="Schuetze T."/>
            <person name="Sepcic K."/>
            <person name="Shelest E."/>
            <person name="Sherlock G."/>
            <person name="Sophianopoulou V."/>
            <person name="Squina F.M."/>
            <person name="Sun H."/>
            <person name="Susca A."/>
            <person name="Todd R.B."/>
            <person name="Tsang A."/>
            <person name="Unkles S.E."/>
            <person name="van de Wiele N."/>
            <person name="van Rossen-Uffink D."/>
            <person name="Oliveira J.V."/>
            <person name="Vesth T.C."/>
            <person name="Visser J."/>
            <person name="Yu J.-H."/>
            <person name="Zhou M."/>
            <person name="Andersen M.R."/>
            <person name="Archer D.B."/>
            <person name="Baker S.E."/>
            <person name="Benoit I."/>
            <person name="Brakhage A.A."/>
            <person name="Braus G.H."/>
            <person name="Fischer R."/>
            <person name="Frisvad J.C."/>
            <person name="Goldman G.H."/>
            <person name="Houbraken J."/>
            <person name="Oakley B."/>
            <person name="Pocsi I."/>
            <person name="Scazzocchio C."/>
            <person name="Seiboth B."/>
            <person name="vanKuyk P.A."/>
            <person name="Wortman J."/>
            <person name="Dyer P.S."/>
            <person name="Grigoriev I.V."/>
        </authorList>
    </citation>
    <scope>NUCLEOTIDE SEQUENCE [LARGE SCALE GENOMIC DNA]</scope>
    <source>
        <strain evidence="3">ITEM 5010</strain>
    </source>
</reference>
<feature type="compositionally biased region" description="Basic and acidic residues" evidence="1">
    <location>
        <begin position="43"/>
        <end position="52"/>
    </location>
</feature>
<gene>
    <name evidence="2" type="ORF">ASPCADRAFT_4214</name>
</gene>